<reference evidence="11 12" key="1">
    <citation type="submission" date="2017-02" db="EMBL/GenBank/DDBJ databases">
        <authorList>
            <person name="Peterson S.W."/>
        </authorList>
    </citation>
    <scope>NUCLEOTIDE SEQUENCE [LARGE SCALE GENOMIC DNA]</scope>
    <source>
        <strain evidence="11 12">CIP104813</strain>
    </source>
</reference>
<dbReference type="Pfam" id="PF19833">
    <property type="entry name" value="RecG_dom3_C"/>
    <property type="match status" value="1"/>
</dbReference>
<evidence type="ECO:0000259" key="10">
    <source>
        <dbReference type="PROSITE" id="PS51194"/>
    </source>
</evidence>
<dbReference type="Gene3D" id="3.40.50.300">
    <property type="entry name" value="P-loop containing nucleotide triphosphate hydrolases"/>
    <property type="match status" value="2"/>
</dbReference>
<dbReference type="GO" id="GO:0003677">
    <property type="term" value="F:DNA binding"/>
    <property type="evidence" value="ECO:0007669"/>
    <property type="project" value="UniProtKB-KW"/>
</dbReference>
<keyword evidence="4 11" id="KW-0347">Helicase</keyword>
<evidence type="ECO:0000256" key="4">
    <source>
        <dbReference type="ARBA" id="ARBA00022806"/>
    </source>
</evidence>
<accession>A0A1X6X3A6</accession>
<evidence type="ECO:0000256" key="8">
    <source>
        <dbReference type="SAM" id="MobiDB-lite"/>
    </source>
</evidence>
<dbReference type="RefSeq" id="WP_087104525.1">
    <property type="nucleotide sequence ID" value="NZ_FWFG01000081.1"/>
</dbReference>
<evidence type="ECO:0000313" key="11">
    <source>
        <dbReference type="EMBL" id="SLM93177.1"/>
    </source>
</evidence>
<dbReference type="Pfam" id="PF01336">
    <property type="entry name" value="tRNA_anti-codon"/>
    <property type="match status" value="1"/>
</dbReference>
<dbReference type="PROSITE" id="PS51192">
    <property type="entry name" value="HELICASE_ATP_BIND_1"/>
    <property type="match status" value="1"/>
</dbReference>
<evidence type="ECO:0000313" key="12">
    <source>
        <dbReference type="Proteomes" id="UP000195981"/>
    </source>
</evidence>
<dbReference type="PANTHER" id="PTHR47964:SF1">
    <property type="entry name" value="ATP-DEPENDENT DNA HELICASE HOMOLOG RECG, CHLOROPLASTIC"/>
    <property type="match status" value="1"/>
</dbReference>
<proteinExistence type="predicted"/>
<dbReference type="InterPro" id="IPR012340">
    <property type="entry name" value="NA-bd_OB-fold"/>
</dbReference>
<dbReference type="Pfam" id="PF00271">
    <property type="entry name" value="Helicase_C"/>
    <property type="match status" value="1"/>
</dbReference>
<evidence type="ECO:0000259" key="9">
    <source>
        <dbReference type="PROSITE" id="PS51192"/>
    </source>
</evidence>
<dbReference type="Pfam" id="PF00270">
    <property type="entry name" value="DEAD"/>
    <property type="match status" value="1"/>
</dbReference>
<dbReference type="PROSITE" id="PS51194">
    <property type="entry name" value="HELICASE_CTER"/>
    <property type="match status" value="1"/>
</dbReference>
<dbReference type="InterPro" id="IPR027417">
    <property type="entry name" value="P-loop_NTPase"/>
</dbReference>
<organism evidence="11 12">
    <name type="scientific">Brachybacterium nesterenkovii</name>
    <dbReference type="NCBI Taxonomy" id="47847"/>
    <lineage>
        <taxon>Bacteria</taxon>
        <taxon>Bacillati</taxon>
        <taxon>Actinomycetota</taxon>
        <taxon>Actinomycetes</taxon>
        <taxon>Micrococcales</taxon>
        <taxon>Dermabacteraceae</taxon>
        <taxon>Brachybacterium</taxon>
    </lineage>
</organism>
<protein>
    <submittedName>
        <fullName evidence="11">ATP-dependent DNA helicase RecG</fullName>
        <ecNumber evidence="11">3.6.1.-</ecNumber>
    </submittedName>
</protein>
<evidence type="ECO:0000256" key="6">
    <source>
        <dbReference type="ARBA" id="ARBA00023125"/>
    </source>
</evidence>
<sequence>MSEGRIDLVLPSDADPLVVQDRPAAPAPPPLDVILSGKELTAVRALGAVDLDGLLRIAPRRYVVPGPLARIADITAGEEISAVVTVRDVRDRPMRARRGSLLLVTVEDSSGPLTLTFFLARGHLVEYHRRFLRPGVRILVSGTAGEHRGEPQIVHPDYVVLDDGPTIDEAMRPVPVYPLRGKTTQKTMRAAFATALEHADVLTPVVPETVLRSQGLPPLAEALRLLHAPREEADAQRGLAHLRFEEAFVLQAIFAQRRAADDLTPAPALTAAGPLQIRLRERLPFTLTAGQEQVTEQIAERIARDRPTSVLLEGDVGSGKTVLALLAMLRAVDSGHQAALLAPTEVLAEQHHRTITELLGELGRAGRLDGVPEATSVRLLTGSQRTADRRRTLLDVVSGEAGLVIGTHALLTEGVEFSSLGLVVIDEQHRFGVDHRRALRRRGADGSSPHVIVMTATPIPRSAALAIVGDLDVLTLTEMPARRAGTESFLVPERLPAWEDRMWRRVAEEVRTGRQAFVVCPRIIDGEAADGAGQGAGGAGGEGAGGQTEGADPPRGVEQTLERLAADPRLAGLRLGMLHGRMSTEDKQEAMRAMSGGELDVLVATTVIEVGVDVPNASAMVICDAERFGISQLHQLRGRVGRGEHPGIVFLATTAPPESEAAEHLRAIAATRDGFELARLDLERRGVGDLVGTRQSGLHATLRHLDMLADTDVVDAARQQAARVVEHDPDLDAHPGLARAVADRLRDADPDVERT</sequence>
<keyword evidence="5" id="KW-0067">ATP-binding</keyword>
<feature type="domain" description="Helicase C-terminal" evidence="10">
    <location>
        <begin position="512"/>
        <end position="688"/>
    </location>
</feature>
<dbReference type="Proteomes" id="UP000195981">
    <property type="component" value="Unassembled WGS sequence"/>
</dbReference>
<keyword evidence="1" id="KW-0547">Nucleotide-binding</keyword>
<dbReference type="OrthoDB" id="9804325at2"/>
<dbReference type="InterPro" id="IPR047112">
    <property type="entry name" value="RecG/Mfd"/>
</dbReference>
<dbReference type="GO" id="GO:0005524">
    <property type="term" value="F:ATP binding"/>
    <property type="evidence" value="ECO:0007669"/>
    <property type="project" value="UniProtKB-KW"/>
</dbReference>
<evidence type="ECO:0000256" key="7">
    <source>
        <dbReference type="ARBA" id="ARBA00023204"/>
    </source>
</evidence>
<dbReference type="SUPFAM" id="SSF52540">
    <property type="entry name" value="P-loop containing nucleoside triphosphate hydrolases"/>
    <property type="match status" value="2"/>
</dbReference>
<dbReference type="SMART" id="SM00490">
    <property type="entry name" value="HELICc"/>
    <property type="match status" value="1"/>
</dbReference>
<dbReference type="InterPro" id="IPR045562">
    <property type="entry name" value="RecG_dom3_C"/>
</dbReference>
<dbReference type="SUPFAM" id="SSF50249">
    <property type="entry name" value="Nucleic acid-binding proteins"/>
    <property type="match status" value="1"/>
</dbReference>
<feature type="compositionally biased region" description="Gly residues" evidence="8">
    <location>
        <begin position="532"/>
        <end position="548"/>
    </location>
</feature>
<dbReference type="PANTHER" id="PTHR47964">
    <property type="entry name" value="ATP-DEPENDENT DNA HELICASE HOMOLOG RECG, CHLOROPLASTIC"/>
    <property type="match status" value="1"/>
</dbReference>
<dbReference type="InterPro" id="IPR001650">
    <property type="entry name" value="Helicase_C-like"/>
</dbReference>
<keyword evidence="7" id="KW-0234">DNA repair</keyword>
<feature type="domain" description="Helicase ATP-binding" evidence="9">
    <location>
        <begin position="301"/>
        <end position="476"/>
    </location>
</feature>
<keyword evidence="2" id="KW-0227">DNA damage</keyword>
<dbReference type="EMBL" id="FWFG01000081">
    <property type="protein sequence ID" value="SLM93177.1"/>
    <property type="molecule type" value="Genomic_DNA"/>
</dbReference>
<name>A0A1X6X3A6_9MICO</name>
<dbReference type="CDD" id="cd04488">
    <property type="entry name" value="RecG_wedge_OBF"/>
    <property type="match status" value="1"/>
</dbReference>
<evidence type="ECO:0000256" key="3">
    <source>
        <dbReference type="ARBA" id="ARBA00022801"/>
    </source>
</evidence>
<dbReference type="InterPro" id="IPR004365">
    <property type="entry name" value="NA-bd_OB_tRNA"/>
</dbReference>
<dbReference type="EC" id="3.6.1.-" evidence="11"/>
<dbReference type="AlphaFoldDB" id="A0A1X6X3A6"/>
<dbReference type="SMART" id="SM00487">
    <property type="entry name" value="DEXDc"/>
    <property type="match status" value="1"/>
</dbReference>
<dbReference type="Gene3D" id="2.40.50.140">
    <property type="entry name" value="Nucleic acid-binding proteins"/>
    <property type="match status" value="1"/>
</dbReference>
<evidence type="ECO:0000256" key="5">
    <source>
        <dbReference type="ARBA" id="ARBA00022840"/>
    </source>
</evidence>
<evidence type="ECO:0000256" key="1">
    <source>
        <dbReference type="ARBA" id="ARBA00022741"/>
    </source>
</evidence>
<dbReference type="GO" id="GO:0016787">
    <property type="term" value="F:hydrolase activity"/>
    <property type="evidence" value="ECO:0007669"/>
    <property type="project" value="UniProtKB-KW"/>
</dbReference>
<gene>
    <name evidence="11" type="ORF">FM110_09495</name>
</gene>
<dbReference type="GO" id="GO:0003678">
    <property type="term" value="F:DNA helicase activity"/>
    <property type="evidence" value="ECO:0007669"/>
    <property type="project" value="TreeGrafter"/>
</dbReference>
<keyword evidence="3 11" id="KW-0378">Hydrolase</keyword>
<keyword evidence="12" id="KW-1185">Reference proteome</keyword>
<evidence type="ECO:0000256" key="2">
    <source>
        <dbReference type="ARBA" id="ARBA00022763"/>
    </source>
</evidence>
<feature type="region of interest" description="Disordered" evidence="8">
    <location>
        <begin position="531"/>
        <end position="555"/>
    </location>
</feature>
<keyword evidence="6" id="KW-0238">DNA-binding</keyword>
<dbReference type="InterPro" id="IPR011545">
    <property type="entry name" value="DEAD/DEAH_box_helicase_dom"/>
</dbReference>
<dbReference type="InterPro" id="IPR014001">
    <property type="entry name" value="Helicase_ATP-bd"/>
</dbReference>
<dbReference type="GO" id="GO:0006281">
    <property type="term" value="P:DNA repair"/>
    <property type="evidence" value="ECO:0007669"/>
    <property type="project" value="UniProtKB-KW"/>
</dbReference>